<evidence type="ECO:0000256" key="2">
    <source>
        <dbReference type="ARBA" id="ARBA00023136"/>
    </source>
</evidence>
<keyword evidence="6" id="KW-1185">Reference proteome</keyword>
<comment type="subcellular location">
    <subcellularLocation>
        <location evidence="1">Cell outer membrane</location>
    </subcellularLocation>
</comment>
<dbReference type="InterPro" id="IPR036942">
    <property type="entry name" value="Beta-barrel_TonB_sf"/>
</dbReference>
<dbReference type="Pfam" id="PF00593">
    <property type="entry name" value="TonB_dep_Rec_b-barrel"/>
    <property type="match status" value="1"/>
</dbReference>
<keyword evidence="5" id="KW-0675">Receptor</keyword>
<name>A0A1Q8YDU3_9BURK</name>
<evidence type="ECO:0000259" key="4">
    <source>
        <dbReference type="Pfam" id="PF00593"/>
    </source>
</evidence>
<dbReference type="STRING" id="81479.RA876_06430"/>
<dbReference type="GO" id="GO:0009279">
    <property type="term" value="C:cell outer membrane"/>
    <property type="evidence" value="ECO:0007669"/>
    <property type="project" value="UniProtKB-SubCell"/>
</dbReference>
<dbReference type="SUPFAM" id="SSF56935">
    <property type="entry name" value="Porins"/>
    <property type="match status" value="1"/>
</dbReference>
<keyword evidence="2" id="KW-0472">Membrane</keyword>
<dbReference type="AlphaFoldDB" id="A0A1Q8YDU3"/>
<feature type="domain" description="TonB-dependent receptor-like beta-barrel" evidence="4">
    <location>
        <begin position="6"/>
        <end position="134"/>
    </location>
</feature>
<comment type="caution">
    <text evidence="5">The sequence shown here is derived from an EMBL/GenBank/DDBJ whole genome shotgun (WGS) entry which is preliminary data.</text>
</comment>
<evidence type="ECO:0000256" key="3">
    <source>
        <dbReference type="ARBA" id="ARBA00023237"/>
    </source>
</evidence>
<dbReference type="InterPro" id="IPR000531">
    <property type="entry name" value="Beta-barrel_TonB"/>
</dbReference>
<dbReference type="Gene3D" id="2.40.170.20">
    <property type="entry name" value="TonB-dependent receptor, beta-barrel domain"/>
    <property type="match status" value="1"/>
</dbReference>
<proteinExistence type="predicted"/>
<organism evidence="5 6">
    <name type="scientific">Rhodoferax antarcticus ANT.BR</name>
    <dbReference type="NCBI Taxonomy" id="1111071"/>
    <lineage>
        <taxon>Bacteria</taxon>
        <taxon>Pseudomonadati</taxon>
        <taxon>Pseudomonadota</taxon>
        <taxon>Betaproteobacteria</taxon>
        <taxon>Burkholderiales</taxon>
        <taxon>Comamonadaceae</taxon>
        <taxon>Rhodoferax</taxon>
    </lineage>
</organism>
<reference evidence="5 6" key="1">
    <citation type="submission" date="2017-01" db="EMBL/GenBank/DDBJ databases">
        <title>Genome sequence of Rhodoferax antarcticus ANT.BR, a psychrophilic purple nonsulfur bacterium from an Antarctic microbial mat.</title>
        <authorList>
            <person name="Baker J."/>
            <person name="Riester C."/>
            <person name="Skinner B."/>
            <person name="Newell A."/>
            <person name="Swingley W."/>
            <person name="Madigan M."/>
            <person name="Jung D."/>
            <person name="Asao M."/>
            <person name="Chen M."/>
            <person name="Loughlin P."/>
            <person name="Pan H."/>
            <person name="Lin S."/>
            <person name="Li N."/>
            <person name="Shaw J."/>
            <person name="Prado M."/>
            <person name="Sherman C."/>
            <person name="Li X."/>
            <person name="Tang J."/>
            <person name="Blankenship R."/>
            <person name="Zhao T."/>
            <person name="Touchman J."/>
            <person name="Sattley M."/>
        </authorList>
    </citation>
    <scope>NUCLEOTIDE SEQUENCE [LARGE SCALE GENOMIC DNA]</scope>
    <source>
        <strain evidence="5 6">ANT.BR</strain>
    </source>
</reference>
<protein>
    <submittedName>
        <fullName evidence="5">Ton-B dependent receptor</fullName>
    </submittedName>
</protein>
<sequence>MIDLDRDYWGFNARWRLQTEWRSGQLNLSAGLAGDRQPDLRQGFENFVGSPLNQSLGVPGRLKPDETNRATTLDAYLRASWQREDWTLEGGLRRVNARYSSDEVFLANGNQSGATRFSGCLPVVGVRWQLAPQL</sequence>
<evidence type="ECO:0000313" key="5">
    <source>
        <dbReference type="EMBL" id="OLP06226.1"/>
    </source>
</evidence>
<evidence type="ECO:0000256" key="1">
    <source>
        <dbReference type="ARBA" id="ARBA00004442"/>
    </source>
</evidence>
<dbReference type="RefSeq" id="WP_075586710.1">
    <property type="nucleotide sequence ID" value="NZ_MSYM01000013.1"/>
</dbReference>
<keyword evidence="3" id="KW-0998">Cell outer membrane</keyword>
<dbReference type="EMBL" id="MSYM01000013">
    <property type="protein sequence ID" value="OLP06226.1"/>
    <property type="molecule type" value="Genomic_DNA"/>
</dbReference>
<dbReference type="Proteomes" id="UP000185911">
    <property type="component" value="Unassembled WGS sequence"/>
</dbReference>
<gene>
    <name evidence="5" type="ORF">BLL52_2457</name>
</gene>
<accession>A0A1Q8YDU3</accession>
<evidence type="ECO:0000313" key="6">
    <source>
        <dbReference type="Proteomes" id="UP000185911"/>
    </source>
</evidence>